<dbReference type="RefSeq" id="XP_028885145.1">
    <property type="nucleotide sequence ID" value="XM_029023949.1"/>
</dbReference>
<feature type="transmembrane region" description="Helical" evidence="6">
    <location>
        <begin position="201"/>
        <end position="221"/>
    </location>
</feature>
<sequence length="364" mass="41389">MANPYEQQDDPFKEESQPKSPAVGSPATTRTNSTSPAIVSVHNTVTTPFAQSQASYTTAEQPKQMRQSKDLSISSGGNTSQQGFYSGPSYSSVPPPPVMPVPQNSQMPLPQQQQQPQHPQQQQQQQQPEQIVPTSKFWTIEFYQQFFDVDTRLVLLRMSNTLVPINPPDFLMDRDWCNPAAQTPSYELQEAGVTLSRKPDLYGPFWICTTLWMTLGIVSNIMSKIAFTHDSSNKDKKWKYDFSMASVACIVMYLYCFGFGCFVWGLMKYKGLPVSLTDTLCLYGYSMFIFLPMAILCTIPVSAFQWVIVMLGGVWSTAYLLINFWHIWKTILNRAWFIGTVAVVGVFHMLLTLSFKFYFLNYKF</sequence>
<dbReference type="Pfam" id="PF04893">
    <property type="entry name" value="Yip1"/>
    <property type="match status" value="1"/>
</dbReference>
<evidence type="ECO:0000256" key="2">
    <source>
        <dbReference type="ARBA" id="ARBA00010596"/>
    </source>
</evidence>
<evidence type="ECO:0000256" key="6">
    <source>
        <dbReference type="RuleBase" id="RU361264"/>
    </source>
</evidence>
<feature type="domain" description="Yip1" evidence="8">
    <location>
        <begin position="197"/>
        <end position="352"/>
    </location>
</feature>
<feature type="region of interest" description="Disordered" evidence="7">
    <location>
        <begin position="1"/>
        <end position="130"/>
    </location>
</feature>
<dbReference type="PANTHER" id="PTHR12822">
    <property type="entry name" value="PROTEIN YIPF"/>
    <property type="match status" value="1"/>
</dbReference>
<keyword evidence="3 6" id="KW-0812">Transmembrane</keyword>
<dbReference type="Proteomes" id="UP000192257">
    <property type="component" value="Unassembled WGS sequence"/>
</dbReference>
<feature type="transmembrane region" description="Helical" evidence="6">
    <location>
        <begin position="242"/>
        <end position="267"/>
    </location>
</feature>
<feature type="transmembrane region" description="Helical" evidence="6">
    <location>
        <begin position="282"/>
        <end position="299"/>
    </location>
</feature>
<evidence type="ECO:0000313" key="9">
    <source>
        <dbReference type="EMBL" id="ORC91079.1"/>
    </source>
</evidence>
<evidence type="ECO:0000256" key="5">
    <source>
        <dbReference type="ARBA" id="ARBA00023136"/>
    </source>
</evidence>
<name>A0A1X0P3E9_9TRYP</name>
<proteinExistence type="inferred from homology"/>
<dbReference type="VEuPathDB" id="TriTrypDB:TM35_000075030"/>
<dbReference type="GO" id="GO:0016192">
    <property type="term" value="P:vesicle-mediated transport"/>
    <property type="evidence" value="ECO:0007669"/>
    <property type="project" value="InterPro"/>
</dbReference>
<comment type="subcellular location">
    <subcellularLocation>
        <location evidence="6">Golgi apparatus membrane</location>
        <topology evidence="6">Multi-pass membrane protein</topology>
    </subcellularLocation>
    <subcellularLocation>
        <location evidence="1">Membrane</location>
        <topology evidence="1">Multi-pass membrane protein</topology>
    </subcellularLocation>
</comment>
<dbReference type="STRING" id="67003.A0A1X0P3E9"/>
<gene>
    <name evidence="9" type="ORF">TM35_000075030</name>
</gene>
<feature type="transmembrane region" description="Helical" evidence="6">
    <location>
        <begin position="306"/>
        <end position="328"/>
    </location>
</feature>
<keyword evidence="4 6" id="KW-1133">Transmembrane helix</keyword>
<evidence type="ECO:0000256" key="3">
    <source>
        <dbReference type="ARBA" id="ARBA00022692"/>
    </source>
</evidence>
<reference evidence="9 10" key="1">
    <citation type="submission" date="2017-03" db="EMBL/GenBank/DDBJ databases">
        <title>An alternative strategy for trypanosome survival in the mammalian bloodstream revealed through genome and transcriptome analysis of the ubiquitous bovine parasite Trypanosoma (Megatrypanum) theileri.</title>
        <authorList>
            <person name="Kelly S."/>
            <person name="Ivens A."/>
            <person name="Mott A."/>
            <person name="O'Neill E."/>
            <person name="Emms D."/>
            <person name="Macleod O."/>
            <person name="Voorheis P."/>
            <person name="Matthews J."/>
            <person name="Matthews K."/>
            <person name="Carrington M."/>
        </authorList>
    </citation>
    <scope>NUCLEOTIDE SEQUENCE [LARGE SCALE GENOMIC DNA]</scope>
    <source>
        <strain evidence="9">Edinburgh</strain>
    </source>
</reference>
<keyword evidence="10" id="KW-1185">Reference proteome</keyword>
<protein>
    <recommendedName>
        <fullName evidence="6">Protein YIPF</fullName>
    </recommendedName>
</protein>
<keyword evidence="5 6" id="KW-0472">Membrane</keyword>
<feature type="compositionally biased region" description="Polar residues" evidence="7">
    <location>
        <begin position="26"/>
        <end position="84"/>
    </location>
</feature>
<evidence type="ECO:0000256" key="4">
    <source>
        <dbReference type="ARBA" id="ARBA00022989"/>
    </source>
</evidence>
<dbReference type="GO" id="GO:0031267">
    <property type="term" value="F:small GTPase binding"/>
    <property type="evidence" value="ECO:0007669"/>
    <property type="project" value="InterPro"/>
</dbReference>
<feature type="compositionally biased region" description="Low complexity" evidence="7">
    <location>
        <begin position="101"/>
        <end position="130"/>
    </location>
</feature>
<dbReference type="EMBL" id="NBCO01000007">
    <property type="protein sequence ID" value="ORC91079.1"/>
    <property type="molecule type" value="Genomic_DNA"/>
</dbReference>
<dbReference type="InterPro" id="IPR006977">
    <property type="entry name" value="Yip1_dom"/>
</dbReference>
<dbReference type="OrthoDB" id="10256463at2759"/>
<evidence type="ECO:0000256" key="7">
    <source>
        <dbReference type="SAM" id="MobiDB-lite"/>
    </source>
</evidence>
<dbReference type="GO" id="GO:0000139">
    <property type="term" value="C:Golgi membrane"/>
    <property type="evidence" value="ECO:0007669"/>
    <property type="project" value="UniProtKB-SubCell"/>
</dbReference>
<dbReference type="InterPro" id="IPR039765">
    <property type="entry name" value="Yip5/YIPF1/YIPF2"/>
</dbReference>
<evidence type="ECO:0000313" key="10">
    <source>
        <dbReference type="Proteomes" id="UP000192257"/>
    </source>
</evidence>
<dbReference type="AlphaFoldDB" id="A0A1X0P3E9"/>
<feature type="transmembrane region" description="Helical" evidence="6">
    <location>
        <begin position="334"/>
        <end position="359"/>
    </location>
</feature>
<accession>A0A1X0P3E9</accession>
<dbReference type="GeneID" id="39983729"/>
<evidence type="ECO:0000259" key="8">
    <source>
        <dbReference type="Pfam" id="PF04893"/>
    </source>
</evidence>
<evidence type="ECO:0000256" key="1">
    <source>
        <dbReference type="ARBA" id="ARBA00004141"/>
    </source>
</evidence>
<comment type="caution">
    <text evidence="9">The sequence shown here is derived from an EMBL/GenBank/DDBJ whole genome shotgun (WGS) entry which is preliminary data.</text>
</comment>
<organism evidence="9 10">
    <name type="scientific">Trypanosoma theileri</name>
    <dbReference type="NCBI Taxonomy" id="67003"/>
    <lineage>
        <taxon>Eukaryota</taxon>
        <taxon>Discoba</taxon>
        <taxon>Euglenozoa</taxon>
        <taxon>Kinetoplastea</taxon>
        <taxon>Metakinetoplastina</taxon>
        <taxon>Trypanosomatida</taxon>
        <taxon>Trypanosomatidae</taxon>
        <taxon>Trypanosoma</taxon>
    </lineage>
</organism>
<comment type="similarity">
    <text evidence="2 6">Belongs to the YIP1 family.</text>
</comment>
<dbReference type="PANTHER" id="PTHR12822:SF2">
    <property type="entry name" value="PROTEIN YIPF"/>
    <property type="match status" value="1"/>
</dbReference>